<sequence length="126" mass="14406">MKKVEHMKRINIYYWIATGLVLFFLLPGSVMNIMQTKDWLEVFEQLGYPSYLLPFLGAAKIAGCIGIVLPNLRRLKEWAYAGLVFDIVGAIYSALMAGPFDPRLLFMILPLSAIFASYFLWHKKIS</sequence>
<comment type="caution">
    <text evidence="6">The sequence shown here is derived from an EMBL/GenBank/DDBJ whole genome shotgun (WGS) entry which is preliminary data.</text>
</comment>
<accession>A0A5E8HBR9</accession>
<dbReference type="PIRSF" id="PIRSF030066">
    <property type="entry name" value="UCP030066"/>
    <property type="match status" value="1"/>
</dbReference>
<dbReference type="GO" id="GO:0016020">
    <property type="term" value="C:membrane"/>
    <property type="evidence" value="ECO:0007669"/>
    <property type="project" value="UniProtKB-SubCell"/>
</dbReference>
<dbReference type="STRING" id="1249483.LEP1GSC202_2848"/>
<dbReference type="EMBL" id="AOGX02000016">
    <property type="protein sequence ID" value="EOQ88654.1"/>
    <property type="molecule type" value="Genomic_DNA"/>
</dbReference>
<gene>
    <name evidence="6" type="ORF">LEP1GSC202_2848</name>
</gene>
<feature type="transmembrane region" description="Helical" evidence="5">
    <location>
        <begin position="51"/>
        <end position="72"/>
    </location>
</feature>
<dbReference type="Pfam" id="PF13564">
    <property type="entry name" value="DoxX_2"/>
    <property type="match status" value="1"/>
</dbReference>
<evidence type="ECO:0000313" key="7">
    <source>
        <dbReference type="Proteomes" id="UP000013996"/>
    </source>
</evidence>
<name>A0A5E8HBR9_9LEPT</name>
<keyword evidence="2 5" id="KW-0812">Transmembrane</keyword>
<keyword evidence="4 5" id="KW-0472">Membrane</keyword>
<feature type="transmembrane region" description="Helical" evidence="5">
    <location>
        <begin position="104"/>
        <end position="121"/>
    </location>
</feature>
<reference evidence="6 7" key="1">
    <citation type="submission" date="2013-04" db="EMBL/GenBank/DDBJ databases">
        <authorList>
            <person name="Harkins D.M."/>
            <person name="Durkin A.S."/>
            <person name="Brinkac L.M."/>
            <person name="Haft D.H."/>
            <person name="Selengut J.D."/>
            <person name="Sanka R."/>
            <person name="DePew J."/>
            <person name="Purushe J."/>
            <person name="Hartskeerl R.A."/>
            <person name="Ahmed A."/>
            <person name="van der Linden H."/>
            <person name="Goris M.G.A."/>
            <person name="Vinetz J.M."/>
            <person name="Sutton G.G."/>
            <person name="Nierman W.C."/>
            <person name="Fouts D.E."/>
        </authorList>
    </citation>
    <scope>NUCLEOTIDE SEQUENCE [LARGE SCALE GENOMIC DNA]</scope>
    <source>
        <strain evidence="6 7">Sao Paulo</strain>
    </source>
</reference>
<dbReference type="AlphaFoldDB" id="A0A5E8HBR9"/>
<keyword evidence="3 5" id="KW-1133">Transmembrane helix</keyword>
<proteinExistence type="predicted"/>
<protein>
    <submittedName>
        <fullName evidence="6">DoxX-like family protein</fullName>
    </submittedName>
</protein>
<evidence type="ECO:0000256" key="4">
    <source>
        <dbReference type="ARBA" id="ARBA00023136"/>
    </source>
</evidence>
<evidence type="ECO:0000256" key="2">
    <source>
        <dbReference type="ARBA" id="ARBA00022692"/>
    </source>
</evidence>
<dbReference type="Proteomes" id="UP000013996">
    <property type="component" value="Unassembled WGS sequence"/>
</dbReference>
<evidence type="ECO:0000256" key="3">
    <source>
        <dbReference type="ARBA" id="ARBA00022989"/>
    </source>
</evidence>
<dbReference type="InterPro" id="IPR016944">
    <property type="entry name" value="UCP030066"/>
</dbReference>
<evidence type="ECO:0000256" key="1">
    <source>
        <dbReference type="ARBA" id="ARBA00004141"/>
    </source>
</evidence>
<evidence type="ECO:0000256" key="5">
    <source>
        <dbReference type="SAM" id="Phobius"/>
    </source>
</evidence>
<feature type="transmembrane region" description="Helical" evidence="5">
    <location>
        <begin position="12"/>
        <end position="31"/>
    </location>
</feature>
<evidence type="ECO:0000313" key="6">
    <source>
        <dbReference type="EMBL" id="EOQ88654.1"/>
    </source>
</evidence>
<dbReference type="InterPro" id="IPR032808">
    <property type="entry name" value="DoxX"/>
</dbReference>
<organism evidence="6 7">
    <name type="scientific">Leptospira yanagawae serovar Saopaulo str. Sao Paulo = ATCC 700523</name>
    <dbReference type="NCBI Taxonomy" id="1249483"/>
    <lineage>
        <taxon>Bacteria</taxon>
        <taxon>Pseudomonadati</taxon>
        <taxon>Spirochaetota</taxon>
        <taxon>Spirochaetia</taxon>
        <taxon>Leptospirales</taxon>
        <taxon>Leptospiraceae</taxon>
        <taxon>Leptospira</taxon>
    </lineage>
</organism>
<comment type="subcellular location">
    <subcellularLocation>
        <location evidence="1">Membrane</location>
        <topology evidence="1">Multi-pass membrane protein</topology>
    </subcellularLocation>
</comment>
<feature type="transmembrane region" description="Helical" evidence="5">
    <location>
        <begin position="79"/>
        <end position="98"/>
    </location>
</feature>